<name>A0ABR8G0F6_9NOSO</name>
<evidence type="ECO:0000256" key="1">
    <source>
        <dbReference type="SAM" id="Phobius"/>
    </source>
</evidence>
<dbReference type="RefSeq" id="WP_190969409.1">
    <property type="nucleotide sequence ID" value="NZ_JACJTB010000031.1"/>
</dbReference>
<evidence type="ECO:0000313" key="3">
    <source>
        <dbReference type="Proteomes" id="UP000603457"/>
    </source>
</evidence>
<dbReference type="EMBL" id="JACJTB010000031">
    <property type="protein sequence ID" value="MBD2596692.1"/>
    <property type="molecule type" value="Genomic_DNA"/>
</dbReference>
<proteinExistence type="predicted"/>
<keyword evidence="1" id="KW-1133">Transmembrane helix</keyword>
<protein>
    <submittedName>
        <fullName evidence="2">Uncharacterized protein</fullName>
    </submittedName>
</protein>
<sequence length="224" mass="26097">MAYSIVRLVLEALNLWKRWHLAHDDYPVINYAEISRANSEAWRWSIPNAELNLRLEDEPNVSRIYLPHRLTAIEITMILFGYAHFGFGVVFAIKISLEKWNFLGMITIFALFGILGWMFLLVGSRIIRLELTPTDLTIVTKVGCLFETKYRYRCLPTLKVRGAYQHMLTMARDQMMPDYNLWLKKGRFGGEHKYATACNQTQGAWLVAGIEMWRDRSQTDIDNS</sequence>
<organism evidence="2 3">
    <name type="scientific">Nostoc spongiaeforme FACHB-130</name>
    <dbReference type="NCBI Taxonomy" id="1357510"/>
    <lineage>
        <taxon>Bacteria</taxon>
        <taxon>Bacillati</taxon>
        <taxon>Cyanobacteriota</taxon>
        <taxon>Cyanophyceae</taxon>
        <taxon>Nostocales</taxon>
        <taxon>Nostocaceae</taxon>
        <taxon>Nostoc</taxon>
    </lineage>
</organism>
<accession>A0ABR8G0F6</accession>
<evidence type="ECO:0000313" key="2">
    <source>
        <dbReference type="EMBL" id="MBD2596692.1"/>
    </source>
</evidence>
<feature type="transmembrane region" description="Helical" evidence="1">
    <location>
        <begin position="72"/>
        <end position="96"/>
    </location>
</feature>
<dbReference type="Proteomes" id="UP000603457">
    <property type="component" value="Unassembled WGS sequence"/>
</dbReference>
<comment type="caution">
    <text evidence="2">The sequence shown here is derived from an EMBL/GenBank/DDBJ whole genome shotgun (WGS) entry which is preliminary data.</text>
</comment>
<gene>
    <name evidence="2" type="ORF">H6G74_20490</name>
</gene>
<keyword evidence="3" id="KW-1185">Reference proteome</keyword>
<keyword evidence="1" id="KW-0812">Transmembrane</keyword>
<reference evidence="2 3" key="1">
    <citation type="journal article" date="2020" name="ISME J.">
        <title>Comparative genomics reveals insights into cyanobacterial evolution and habitat adaptation.</title>
        <authorList>
            <person name="Chen M.Y."/>
            <person name="Teng W.K."/>
            <person name="Zhao L."/>
            <person name="Hu C.X."/>
            <person name="Zhou Y.K."/>
            <person name="Han B.P."/>
            <person name="Song L.R."/>
            <person name="Shu W.S."/>
        </authorList>
    </citation>
    <scope>NUCLEOTIDE SEQUENCE [LARGE SCALE GENOMIC DNA]</scope>
    <source>
        <strain evidence="2 3">FACHB-130</strain>
    </source>
</reference>
<feature type="transmembrane region" description="Helical" evidence="1">
    <location>
        <begin position="102"/>
        <end position="122"/>
    </location>
</feature>
<keyword evidence="1" id="KW-0472">Membrane</keyword>